<dbReference type="EMBL" id="CM042012">
    <property type="protein sequence ID" value="KAI3751795.1"/>
    <property type="molecule type" value="Genomic_DNA"/>
</dbReference>
<comment type="caution">
    <text evidence="1">The sequence shown here is derived from an EMBL/GenBank/DDBJ whole genome shotgun (WGS) entry which is preliminary data.</text>
</comment>
<protein>
    <submittedName>
        <fullName evidence="1">Uncharacterized protein</fullName>
    </submittedName>
</protein>
<proteinExistence type="predicted"/>
<keyword evidence="2" id="KW-1185">Reference proteome</keyword>
<dbReference type="Proteomes" id="UP001055811">
    <property type="component" value="Linkage Group LG04"/>
</dbReference>
<evidence type="ECO:0000313" key="2">
    <source>
        <dbReference type="Proteomes" id="UP001055811"/>
    </source>
</evidence>
<accession>A0ACB9DZF7</accession>
<name>A0ACB9DZF7_CICIN</name>
<sequence>MCVEQCMVLTASSRAYHHRPQRRQQLVRPNSSQPIGRNVLLEASITKEQINLPGDFLGWKQKQENPIIFIKKKQKLEYRPSDSGQEGGRYDRKCKNVS</sequence>
<reference evidence="1 2" key="2">
    <citation type="journal article" date="2022" name="Mol. Ecol. Resour.">
        <title>The genomes of chicory, endive, great burdock and yacon provide insights into Asteraceae paleo-polyploidization history and plant inulin production.</title>
        <authorList>
            <person name="Fan W."/>
            <person name="Wang S."/>
            <person name="Wang H."/>
            <person name="Wang A."/>
            <person name="Jiang F."/>
            <person name="Liu H."/>
            <person name="Zhao H."/>
            <person name="Xu D."/>
            <person name="Zhang Y."/>
        </authorList>
    </citation>
    <scope>NUCLEOTIDE SEQUENCE [LARGE SCALE GENOMIC DNA]</scope>
    <source>
        <strain evidence="2">cv. Punajuju</strain>
        <tissue evidence="1">Leaves</tissue>
    </source>
</reference>
<evidence type="ECO:0000313" key="1">
    <source>
        <dbReference type="EMBL" id="KAI3751795.1"/>
    </source>
</evidence>
<reference evidence="2" key="1">
    <citation type="journal article" date="2022" name="Mol. Ecol. Resour.">
        <title>The genomes of chicory, endive, great burdock and yacon provide insights into Asteraceae palaeo-polyploidization history and plant inulin production.</title>
        <authorList>
            <person name="Fan W."/>
            <person name="Wang S."/>
            <person name="Wang H."/>
            <person name="Wang A."/>
            <person name="Jiang F."/>
            <person name="Liu H."/>
            <person name="Zhao H."/>
            <person name="Xu D."/>
            <person name="Zhang Y."/>
        </authorList>
    </citation>
    <scope>NUCLEOTIDE SEQUENCE [LARGE SCALE GENOMIC DNA]</scope>
    <source>
        <strain evidence="2">cv. Punajuju</strain>
    </source>
</reference>
<gene>
    <name evidence="1" type="ORF">L2E82_22886</name>
</gene>
<organism evidence="1 2">
    <name type="scientific">Cichorium intybus</name>
    <name type="common">Chicory</name>
    <dbReference type="NCBI Taxonomy" id="13427"/>
    <lineage>
        <taxon>Eukaryota</taxon>
        <taxon>Viridiplantae</taxon>
        <taxon>Streptophyta</taxon>
        <taxon>Embryophyta</taxon>
        <taxon>Tracheophyta</taxon>
        <taxon>Spermatophyta</taxon>
        <taxon>Magnoliopsida</taxon>
        <taxon>eudicotyledons</taxon>
        <taxon>Gunneridae</taxon>
        <taxon>Pentapetalae</taxon>
        <taxon>asterids</taxon>
        <taxon>campanulids</taxon>
        <taxon>Asterales</taxon>
        <taxon>Asteraceae</taxon>
        <taxon>Cichorioideae</taxon>
        <taxon>Cichorieae</taxon>
        <taxon>Cichoriinae</taxon>
        <taxon>Cichorium</taxon>
    </lineage>
</organism>